<gene>
    <name evidence="1" type="ORF">NLG97_g3334</name>
</gene>
<accession>A0ACC1QYZ9</accession>
<dbReference type="Proteomes" id="UP001148737">
    <property type="component" value="Unassembled WGS sequence"/>
</dbReference>
<keyword evidence="2" id="KW-1185">Reference proteome</keyword>
<evidence type="ECO:0000313" key="2">
    <source>
        <dbReference type="Proteomes" id="UP001148737"/>
    </source>
</evidence>
<reference evidence="1" key="1">
    <citation type="submission" date="2022-07" db="EMBL/GenBank/DDBJ databases">
        <title>Genome Sequence of Lecanicillium saksenae.</title>
        <authorList>
            <person name="Buettner E."/>
        </authorList>
    </citation>
    <scope>NUCLEOTIDE SEQUENCE</scope>
    <source>
        <strain evidence="1">VT-O1</strain>
    </source>
</reference>
<protein>
    <submittedName>
        <fullName evidence="1">Uncharacterized protein</fullName>
    </submittedName>
</protein>
<comment type="caution">
    <text evidence="1">The sequence shown here is derived from an EMBL/GenBank/DDBJ whole genome shotgun (WGS) entry which is preliminary data.</text>
</comment>
<sequence>MAASLLAVGIYGLAALPSVSAGTNTRYCSVLESASSTSDCRSLPNNFLQVRGSSPSAAASRSTPDITILQNTFKALADLQNDYFKETQNTWPDAIDWTAAVIQTIVSGTMSTLTQSLDAAVPGQSWQQKENLLSYLHEQIVSSYFGQQADRILGEAYDDVLWVVLGWMEAVKFRRLHEDLHYPDGGFSDKRIPEDITQAVKTMPWHGQFWVDTFAQRANDFWDYATQGWDTTLCNGGMTWNPRLETYKNAITNELYIAGSIAMYQNFPGDRLNGTGSHDPRHLQAAKDGYKWLMNVGMINNQGLFVDGFHISHNNPSNTRCDQRDEQVYTYNQGVVLTGNRGLFEVTGDPSYVDDGHKFIKSVIAATGWDLQNDKPVDNLSGGQLPPWHGIGRYGFLEESCDASATCSQDSQTFKGIYFHHLTAFCRPLTLAHGNIKVNEQALVQGSAGCRASRIIHDGGSGPAEVMADFASDERPDGASQGKSAGFVAANIIGVFIDARRHSLLGVHKGRFTAGHLEKLVVKGVDIIDRGGDKWTFILAPREPPVWKTILGQRSMQGGACFQDIPEFLKGLCPSKLARHARHRHGIIGCLDPLVVDLPAVAKAGCMNAHRRATPDWPRCRSYKLVLTSVRAFKTSADFLASKATGAAGVQWGIIGAMNVSGRRGVADGHKKSCYGQQGCTVSWSACEDHAAQNIARRSRNGMDMEQGTLEYLYQSSPASRTALILNTPPSSKSLHCQPIFSNPPPKRKMATDISISGACQLLRHSWAPFTAPRSMLMFCSGHIDYLEIRNAAFEWSESYDRKDWARLQQILAPAVRLDFRSLRGELHENLTPAAYAELLSSRALLGDKELKTQHLLGGAKFERQPDGSVKVEHQIRVAHQRYKDESLTEVLNKGHGIGATTHWYRKIDGAWKIEGVAPRLEWSEYDLFATLTPPEKATTTLRNCTLVRFCMSQNRWPRHPSAPLTRPRHHDHRQLAPLRLVDSIHHEPRIGLRQKLPKLTRRAIFAVRDGCHDEILLKPEPI</sequence>
<organism evidence="1 2">
    <name type="scientific">Lecanicillium saksenae</name>
    <dbReference type="NCBI Taxonomy" id="468837"/>
    <lineage>
        <taxon>Eukaryota</taxon>
        <taxon>Fungi</taxon>
        <taxon>Dikarya</taxon>
        <taxon>Ascomycota</taxon>
        <taxon>Pezizomycotina</taxon>
        <taxon>Sordariomycetes</taxon>
        <taxon>Hypocreomycetidae</taxon>
        <taxon>Hypocreales</taxon>
        <taxon>Cordycipitaceae</taxon>
        <taxon>Lecanicillium</taxon>
    </lineage>
</organism>
<evidence type="ECO:0000313" key="1">
    <source>
        <dbReference type="EMBL" id="KAJ3495525.1"/>
    </source>
</evidence>
<name>A0ACC1QYZ9_9HYPO</name>
<proteinExistence type="predicted"/>
<dbReference type="EMBL" id="JANAKD010000271">
    <property type="protein sequence ID" value="KAJ3495525.1"/>
    <property type="molecule type" value="Genomic_DNA"/>
</dbReference>